<dbReference type="EMBL" id="AP028909">
    <property type="protein sequence ID" value="BES89648.1"/>
    <property type="molecule type" value="Genomic_DNA"/>
</dbReference>
<dbReference type="PROSITE" id="PS50013">
    <property type="entry name" value="CHROMO_2"/>
    <property type="match status" value="1"/>
</dbReference>
<dbReference type="EMBL" id="AP028914">
    <property type="protein sequence ID" value="BES95688.1"/>
    <property type="molecule type" value="Genomic_DNA"/>
</dbReference>
<dbReference type="Proteomes" id="UP001307889">
    <property type="component" value="Chromosome 1"/>
</dbReference>
<dbReference type="Gene3D" id="2.40.50.40">
    <property type="match status" value="1"/>
</dbReference>
<evidence type="ECO:0000313" key="4">
    <source>
        <dbReference type="EMBL" id="BES95688.1"/>
    </source>
</evidence>
<dbReference type="InterPro" id="IPR036397">
    <property type="entry name" value="RNaseH_sf"/>
</dbReference>
<dbReference type="InterPro" id="IPR016197">
    <property type="entry name" value="Chromo-like_dom_sf"/>
</dbReference>
<dbReference type="InterPro" id="IPR001584">
    <property type="entry name" value="Integrase_cat-core"/>
</dbReference>
<proteinExistence type="predicted"/>
<dbReference type="SUPFAM" id="SSF54160">
    <property type="entry name" value="Chromo domain-like"/>
    <property type="match status" value="1"/>
</dbReference>
<dbReference type="Pfam" id="PF00665">
    <property type="entry name" value="rve"/>
    <property type="match status" value="1"/>
</dbReference>
<reference evidence="3" key="2">
    <citation type="submission" date="2023-09" db="EMBL/GenBank/DDBJ databases">
        <authorList>
            <consortium name="Insect Design Technology Group"/>
            <person name="Shibata T."/>
            <person name="Kobayashi T."/>
            <person name="Uehara T."/>
        </authorList>
    </citation>
    <scope>NUCLEOTIDE SEQUENCE</scope>
    <source>
        <strain evidence="3">Japan</strain>
    </source>
</reference>
<evidence type="ECO:0000259" key="2">
    <source>
        <dbReference type="PROSITE" id="PS50994"/>
    </source>
</evidence>
<reference evidence="3 5" key="1">
    <citation type="submission" date="2023-09" db="EMBL/GenBank/DDBJ databases">
        <title>Nesidiocoris tenuis whole genome shotgun sequence.</title>
        <authorList>
            <person name="Shibata T."/>
            <person name="Shimoda M."/>
            <person name="Kobayashi T."/>
            <person name="Uehara T."/>
        </authorList>
    </citation>
    <scope>NUCLEOTIDE SEQUENCE [LARGE SCALE GENOMIC DNA]</scope>
    <source>
        <strain evidence="3 5">Japan</strain>
    </source>
</reference>
<sequence length="311" mass="36716">MSIQKGLAEEIHRPRRRNYPTARVLIKGVLDDLWQADLVDLSRFPDEGYKFLLTVIDAGSKKAFAEPLKSKSATELERALTTIFEKSGSPPRHLQTDKGSEFYNKRVKQLLKDNNVNLYSSHSNVKASIVERFNRTLKRWMWIMFTARGHRKWVSLLPELMDYYNNRVHRSIGMKPVDVTKEHEASILRRLFPPTNHQMRRKPKFKIGDRVRISRFKGTFEKGYLPSWTNEQFIVARIRSGVVPTYYLKDIYDEPIVGRFYEQELLKTKYPDYYLVEKILKRRGDKALVRWLSFSPKFDSWEPIKNLEVGD</sequence>
<dbReference type="PROSITE" id="PS50994">
    <property type="entry name" value="INTEGRASE"/>
    <property type="match status" value="1"/>
</dbReference>
<keyword evidence="5" id="KW-1185">Reference proteome</keyword>
<evidence type="ECO:0000313" key="3">
    <source>
        <dbReference type="EMBL" id="BES89648.1"/>
    </source>
</evidence>
<dbReference type="PANTHER" id="PTHR46585:SF1">
    <property type="entry name" value="CHROMO DOMAIN-CONTAINING PROTEIN"/>
    <property type="match status" value="1"/>
</dbReference>
<protein>
    <submittedName>
        <fullName evidence="3">Protein F54H12.3, partial Hydra magnipapillata</fullName>
    </submittedName>
</protein>
<dbReference type="Gene3D" id="3.30.420.10">
    <property type="entry name" value="Ribonuclease H-like superfamily/Ribonuclease H"/>
    <property type="match status" value="1"/>
</dbReference>
<dbReference type="Proteomes" id="UP001307889">
    <property type="component" value="Chromosome 6"/>
</dbReference>
<organism evidence="3 5">
    <name type="scientific">Nesidiocoris tenuis</name>
    <dbReference type="NCBI Taxonomy" id="355587"/>
    <lineage>
        <taxon>Eukaryota</taxon>
        <taxon>Metazoa</taxon>
        <taxon>Ecdysozoa</taxon>
        <taxon>Arthropoda</taxon>
        <taxon>Hexapoda</taxon>
        <taxon>Insecta</taxon>
        <taxon>Pterygota</taxon>
        <taxon>Neoptera</taxon>
        <taxon>Paraneoptera</taxon>
        <taxon>Hemiptera</taxon>
        <taxon>Heteroptera</taxon>
        <taxon>Panheteroptera</taxon>
        <taxon>Cimicomorpha</taxon>
        <taxon>Miridae</taxon>
        <taxon>Dicyphina</taxon>
        <taxon>Nesidiocoris</taxon>
    </lineage>
</organism>
<dbReference type="CDD" id="cd00024">
    <property type="entry name" value="CD_CSD"/>
    <property type="match status" value="1"/>
</dbReference>
<feature type="domain" description="Integrase catalytic" evidence="2">
    <location>
        <begin position="16"/>
        <end position="184"/>
    </location>
</feature>
<accession>A0ABN7ACB4</accession>
<dbReference type="SUPFAM" id="SSF53098">
    <property type="entry name" value="Ribonuclease H-like"/>
    <property type="match status" value="1"/>
</dbReference>
<feature type="domain" description="Chromo" evidence="1">
    <location>
        <begin position="274"/>
        <end position="311"/>
    </location>
</feature>
<evidence type="ECO:0000259" key="1">
    <source>
        <dbReference type="PROSITE" id="PS50013"/>
    </source>
</evidence>
<name>A0ABN7ACB4_9HEMI</name>
<evidence type="ECO:0000313" key="5">
    <source>
        <dbReference type="Proteomes" id="UP001307889"/>
    </source>
</evidence>
<dbReference type="InterPro" id="IPR012337">
    <property type="entry name" value="RNaseH-like_sf"/>
</dbReference>
<dbReference type="InterPro" id="IPR000953">
    <property type="entry name" value="Chromo/chromo_shadow_dom"/>
</dbReference>
<gene>
    <name evidence="3" type="ORF">NTJ_02454</name>
    <name evidence="4" type="ORF">NTJ_08499</name>
</gene>
<dbReference type="PANTHER" id="PTHR46585">
    <property type="entry name" value="INTEGRASE CORE DOMAIN CONTAINING PROTEIN"/>
    <property type="match status" value="1"/>
</dbReference>